<dbReference type="InParanoid" id="A0A1Q3BGD6"/>
<dbReference type="PANTHER" id="PTHR33067">
    <property type="entry name" value="RNA-DIRECTED DNA POLYMERASE-RELATED"/>
    <property type="match status" value="1"/>
</dbReference>
<dbReference type="Proteomes" id="UP000187406">
    <property type="component" value="Unassembled WGS sequence"/>
</dbReference>
<organism evidence="1 2">
    <name type="scientific">Cephalotus follicularis</name>
    <name type="common">Albany pitcher plant</name>
    <dbReference type="NCBI Taxonomy" id="3775"/>
    <lineage>
        <taxon>Eukaryota</taxon>
        <taxon>Viridiplantae</taxon>
        <taxon>Streptophyta</taxon>
        <taxon>Embryophyta</taxon>
        <taxon>Tracheophyta</taxon>
        <taxon>Spermatophyta</taxon>
        <taxon>Magnoliopsida</taxon>
        <taxon>eudicotyledons</taxon>
        <taxon>Gunneridae</taxon>
        <taxon>Pentapetalae</taxon>
        <taxon>rosids</taxon>
        <taxon>fabids</taxon>
        <taxon>Oxalidales</taxon>
        <taxon>Cephalotaceae</taxon>
        <taxon>Cephalotus</taxon>
    </lineage>
</organism>
<dbReference type="OrthoDB" id="1305902at2759"/>
<evidence type="ECO:0008006" key="3">
    <source>
        <dbReference type="Google" id="ProtNLM"/>
    </source>
</evidence>
<dbReference type="AlphaFoldDB" id="A0A1Q3BGD6"/>
<comment type="caution">
    <text evidence="1">The sequence shown here is derived from an EMBL/GenBank/DDBJ whole genome shotgun (WGS) entry which is preliminary data.</text>
</comment>
<name>A0A1Q3BGD6_CEPFO</name>
<evidence type="ECO:0000313" key="1">
    <source>
        <dbReference type="EMBL" id="GAV67086.1"/>
    </source>
</evidence>
<dbReference type="Gene3D" id="2.40.70.10">
    <property type="entry name" value="Acid Proteases"/>
    <property type="match status" value="1"/>
</dbReference>
<feature type="non-terminal residue" evidence="1">
    <location>
        <position position="1"/>
    </location>
</feature>
<proteinExistence type="predicted"/>
<sequence>ERFKDLLLECPHHGLNTWHLCQIIYEGIDYQTKQLVESMCPDGFTSYTDENEAWNFLLDLGERTREWESAQVSERALPSKGYVIEGAVAKEAQLDNLVTRLESLIRGSTQVNQINQNTPMCSWCQSPNHVFEECQNYIDSQYTPENVSAMSQYNPYSNTYNPVMEEKEKEKKEQLMEIPKRSFDPPVPFPKRLEKNKKAPAMDKIIETFKQVQINIPLLEAIEQVPSYAKVLKDLCNRGSFRLRKRLSWQPTLVQCFRNPRCESIKILVAQKISCVIGNTKIDHALLGLGVSVNLLPSSVFEQLGLGELRPTNTNLQLADRSVKVPRGKIEDVLIKVGEFFFPVDFVVLDTQ</sequence>
<dbReference type="InterPro" id="IPR021109">
    <property type="entry name" value="Peptidase_aspartic_dom_sf"/>
</dbReference>
<dbReference type="CDD" id="cd00303">
    <property type="entry name" value="retropepsin_like"/>
    <property type="match status" value="1"/>
</dbReference>
<feature type="non-terminal residue" evidence="1">
    <location>
        <position position="352"/>
    </location>
</feature>
<dbReference type="EMBL" id="BDDD01000521">
    <property type="protein sequence ID" value="GAV67086.1"/>
    <property type="molecule type" value="Genomic_DNA"/>
</dbReference>
<evidence type="ECO:0000313" key="2">
    <source>
        <dbReference type="Proteomes" id="UP000187406"/>
    </source>
</evidence>
<protein>
    <recommendedName>
        <fullName evidence="3">Gag-asp_proteas domain-containing protein</fullName>
    </recommendedName>
</protein>
<accession>A0A1Q3BGD6</accession>
<reference evidence="2" key="1">
    <citation type="submission" date="2016-04" db="EMBL/GenBank/DDBJ databases">
        <title>Cephalotus genome sequencing.</title>
        <authorList>
            <person name="Fukushima K."/>
            <person name="Hasebe M."/>
            <person name="Fang X."/>
        </authorList>
    </citation>
    <scope>NUCLEOTIDE SEQUENCE [LARGE SCALE GENOMIC DNA]</scope>
    <source>
        <strain evidence="2">cv. St1</strain>
    </source>
</reference>
<dbReference type="PANTHER" id="PTHR33067:SF32">
    <property type="entry name" value="ASPARTIC PEPTIDASE DDI1-TYPE DOMAIN-CONTAINING PROTEIN"/>
    <property type="match status" value="1"/>
</dbReference>
<gene>
    <name evidence="1" type="ORF">CFOL_v3_10595</name>
</gene>
<keyword evidence="2" id="KW-1185">Reference proteome</keyword>